<reference evidence="4 5" key="1">
    <citation type="journal article" date="2009" name="Science">
        <title>Green evolution and dynamic adaptations revealed by genomes of the marine picoeukaryotes Micromonas.</title>
        <authorList>
            <person name="Worden A.Z."/>
            <person name="Lee J.H."/>
            <person name="Mock T."/>
            <person name="Rouze P."/>
            <person name="Simmons M.P."/>
            <person name="Aerts A.L."/>
            <person name="Allen A.E."/>
            <person name="Cuvelier M.L."/>
            <person name="Derelle E."/>
            <person name="Everett M.V."/>
            <person name="Foulon E."/>
            <person name="Grimwood J."/>
            <person name="Gundlach H."/>
            <person name="Henrissat B."/>
            <person name="Napoli C."/>
            <person name="McDonald S.M."/>
            <person name="Parker M.S."/>
            <person name="Rombauts S."/>
            <person name="Salamov A."/>
            <person name="Von Dassow P."/>
            <person name="Badger J.H."/>
            <person name="Coutinho P.M."/>
            <person name="Demir E."/>
            <person name="Dubchak I."/>
            <person name="Gentemann C."/>
            <person name="Eikrem W."/>
            <person name="Gready J.E."/>
            <person name="John U."/>
            <person name="Lanier W."/>
            <person name="Lindquist E.A."/>
            <person name="Lucas S."/>
            <person name="Mayer K.F."/>
            <person name="Moreau H."/>
            <person name="Not F."/>
            <person name="Otillar R."/>
            <person name="Panaud O."/>
            <person name="Pangilinan J."/>
            <person name="Paulsen I."/>
            <person name="Piegu B."/>
            <person name="Poliakov A."/>
            <person name="Robbens S."/>
            <person name="Schmutz J."/>
            <person name="Toulza E."/>
            <person name="Wyss T."/>
            <person name="Zelensky A."/>
            <person name="Zhou K."/>
            <person name="Armbrust E.V."/>
            <person name="Bhattacharya D."/>
            <person name="Goodenough U.W."/>
            <person name="Van de Peer Y."/>
            <person name="Grigoriev I.V."/>
        </authorList>
    </citation>
    <scope>NUCLEOTIDE SEQUENCE [LARGE SCALE GENOMIC DNA]</scope>
    <source>
        <strain evidence="4 5">CCMP1545</strain>
    </source>
</reference>
<dbReference type="SUPFAM" id="SSF52833">
    <property type="entry name" value="Thioredoxin-like"/>
    <property type="match status" value="1"/>
</dbReference>
<dbReference type="PROSITE" id="PS51352">
    <property type="entry name" value="THIOREDOXIN_2"/>
    <property type="match status" value="1"/>
</dbReference>
<evidence type="ECO:0000259" key="3">
    <source>
        <dbReference type="PROSITE" id="PS51352"/>
    </source>
</evidence>
<dbReference type="InterPro" id="IPR014729">
    <property type="entry name" value="Rossmann-like_a/b/a_fold"/>
</dbReference>
<feature type="domain" description="Thioredoxin" evidence="3">
    <location>
        <begin position="75"/>
        <end position="206"/>
    </location>
</feature>
<dbReference type="STRING" id="564608.C1N6X0"/>
<dbReference type="EMBL" id="GG663749">
    <property type="protein sequence ID" value="EEH52177.1"/>
    <property type="molecule type" value="Genomic_DNA"/>
</dbReference>
<keyword evidence="2" id="KW-0411">Iron-sulfur</keyword>
<proteinExistence type="predicted"/>
<keyword evidence="2" id="KW-0479">Metal-binding</keyword>
<organism evidence="5">
    <name type="scientific">Micromonas pusilla (strain CCMP1545)</name>
    <name type="common">Picoplanktonic green alga</name>
    <dbReference type="NCBI Taxonomy" id="564608"/>
    <lineage>
        <taxon>Eukaryota</taxon>
        <taxon>Viridiplantae</taxon>
        <taxon>Chlorophyta</taxon>
        <taxon>Mamiellophyceae</taxon>
        <taxon>Mamiellales</taxon>
        <taxon>Mamiellaceae</taxon>
        <taxon>Micromonas</taxon>
    </lineage>
</organism>
<dbReference type="GeneID" id="9689069"/>
<dbReference type="KEGG" id="mpp:MICPUCDRAFT_42964"/>
<keyword evidence="1" id="KW-0408">Iron</keyword>
<dbReference type="InterPro" id="IPR036249">
    <property type="entry name" value="Thioredoxin-like_sf"/>
</dbReference>
<dbReference type="Gene3D" id="3.40.30.10">
    <property type="entry name" value="Glutaredoxin"/>
    <property type="match status" value="1"/>
</dbReference>
<protein>
    <submittedName>
        <fullName evidence="4">Predicted protein</fullName>
    </submittedName>
</protein>
<dbReference type="GO" id="GO:0051536">
    <property type="term" value="F:iron-sulfur cluster binding"/>
    <property type="evidence" value="ECO:0007669"/>
    <property type="project" value="UniProtKB-KW"/>
</dbReference>
<dbReference type="eggNOG" id="KOG0189">
    <property type="taxonomic scope" value="Eukaryota"/>
</dbReference>
<dbReference type="RefSeq" id="XP_003063804.1">
    <property type="nucleotide sequence ID" value="XM_003063758.1"/>
</dbReference>
<evidence type="ECO:0000313" key="5">
    <source>
        <dbReference type="Proteomes" id="UP000001876"/>
    </source>
</evidence>
<evidence type="ECO:0000256" key="1">
    <source>
        <dbReference type="ARBA" id="ARBA00023004"/>
    </source>
</evidence>
<dbReference type="Gene3D" id="3.40.50.620">
    <property type="entry name" value="HUPs"/>
    <property type="match status" value="1"/>
</dbReference>
<gene>
    <name evidence="4" type="ORF">MICPUCDRAFT_42964</name>
</gene>
<dbReference type="OrthoDB" id="7869097at2759"/>
<keyword evidence="5" id="KW-1185">Reference proteome</keyword>
<dbReference type="PANTHER" id="PTHR46482:SF9">
    <property type="entry name" value="5'-ADENYLYLSULFATE REDUCTASE 1, CHLOROPLASTIC"/>
    <property type="match status" value="1"/>
</dbReference>
<name>C1N6X0_MICPC</name>
<dbReference type="AlphaFoldDB" id="C1N6X0"/>
<evidence type="ECO:0000256" key="2">
    <source>
        <dbReference type="ARBA" id="ARBA00023014"/>
    </source>
</evidence>
<dbReference type="eggNOG" id="KOG0191">
    <property type="taxonomic scope" value="Eukaryota"/>
</dbReference>
<sequence>MGTPVNKLHEMGYVSIGCAPCTRAVLPGQQEREGRWWWEDGAMKECGLHSGNVSAEDKARSISRRSPYDRVRVVNAAKQDAREATEEDIFVDGSVRALDRAGIDALRGEDAHAKTTLAVLYAPWCPFCQAMEGGYESAAAALGAKGVDVVKFRADGDEKEWSKECLSLASFPTVLLFPEGRAGYVKLGSERRGPESLNIFVESVVGKL</sequence>
<accession>C1N6X0</accession>
<evidence type="ECO:0000313" key="4">
    <source>
        <dbReference type="EMBL" id="EEH52177.1"/>
    </source>
</evidence>
<dbReference type="Pfam" id="PF00085">
    <property type="entry name" value="Thioredoxin"/>
    <property type="match status" value="1"/>
</dbReference>
<dbReference type="Proteomes" id="UP000001876">
    <property type="component" value="Unassembled WGS sequence"/>
</dbReference>
<dbReference type="PANTHER" id="PTHR46482">
    <property type="entry name" value="5'-ADENYLYLSULFATE REDUCTASE 3, CHLOROPLASTIC"/>
    <property type="match status" value="1"/>
</dbReference>
<dbReference type="InterPro" id="IPR013766">
    <property type="entry name" value="Thioredoxin_domain"/>
</dbReference>
<dbReference type="OMA" id="DREARWW"/>